<evidence type="ECO:0000313" key="1">
    <source>
        <dbReference type="EMBL" id="BDG07821.1"/>
    </source>
</evidence>
<organism evidence="1 2">
    <name type="scientific">Anaeromyxobacter paludicola</name>
    <dbReference type="NCBI Taxonomy" id="2918171"/>
    <lineage>
        <taxon>Bacteria</taxon>
        <taxon>Pseudomonadati</taxon>
        <taxon>Myxococcota</taxon>
        <taxon>Myxococcia</taxon>
        <taxon>Myxococcales</taxon>
        <taxon>Cystobacterineae</taxon>
        <taxon>Anaeromyxobacteraceae</taxon>
        <taxon>Anaeromyxobacter</taxon>
    </lineage>
</organism>
<evidence type="ECO:0000313" key="2">
    <source>
        <dbReference type="Proteomes" id="UP001162734"/>
    </source>
</evidence>
<accession>A0ABM7X7K0</accession>
<keyword evidence="2" id="KW-1185">Reference proteome</keyword>
<dbReference type="Proteomes" id="UP001162734">
    <property type="component" value="Chromosome"/>
</dbReference>
<dbReference type="RefSeq" id="WP_248344752.1">
    <property type="nucleotide sequence ID" value="NZ_AP025592.1"/>
</dbReference>
<sequence>MERTVETSSQARDFRLPDACVACGGDLSVRVGPGSAWSACLACHRLAPVRVGEVNGEFAMLHPPGGLA</sequence>
<dbReference type="EMBL" id="AP025592">
    <property type="protein sequence ID" value="BDG07821.1"/>
    <property type="molecule type" value="Genomic_DNA"/>
</dbReference>
<reference evidence="2" key="1">
    <citation type="journal article" date="2022" name="Int. J. Syst. Evol. Microbiol.">
        <title>Anaeromyxobacter oryzae sp. nov., Anaeromyxobacter diazotrophicus sp. nov. and Anaeromyxobacter paludicola sp. nov., isolated from paddy soils.</title>
        <authorList>
            <person name="Itoh H."/>
            <person name="Xu Z."/>
            <person name="Mise K."/>
            <person name="Masuda Y."/>
            <person name="Ushijima N."/>
            <person name="Hayakawa C."/>
            <person name="Shiratori Y."/>
            <person name="Senoo K."/>
        </authorList>
    </citation>
    <scope>NUCLEOTIDE SEQUENCE [LARGE SCALE GENOMIC DNA]</scope>
    <source>
        <strain evidence="2">Red630</strain>
    </source>
</reference>
<gene>
    <name evidence="1" type="ORF">AMPC_09340</name>
</gene>
<proteinExistence type="predicted"/>
<name>A0ABM7X7K0_9BACT</name>
<protein>
    <submittedName>
        <fullName evidence="1">Uncharacterized protein</fullName>
    </submittedName>
</protein>